<feature type="compositionally biased region" description="Acidic residues" evidence="10">
    <location>
        <begin position="916"/>
        <end position="931"/>
    </location>
</feature>
<sequence length="931" mass="103611">MALFLSCANGNHRPTSSYANGLVCCDICGKVLHEDLYTDEPSFVKGAGGEILDSVLIANECLYSRLKSCVPSVICKLDIEKACELDSLFCLLGGMVFEERWRRGSCHYYLLFSIGEWISCWVFGQLMGFEIREQLLYIRLALRCFEAVTGLINVGKSEKLFLLGRNWFGKHGSVIWNMVLGCLMWIVRKEWNGHLFEDNSKLSGSVVRSIQSGYSESFRRTLDKGRDMIESIVTTFNISGGDSIVNPACAFYQIAVERNFTRGRKTDQVAAACLYIACRVAKDPKPFLLIDFSEYLSINVYVLGAVFLQLCQLLSLGEHPTIIKPVDPSLYISRFTEKLLKQRNMKVSQTALYLIARMKRDWMQTGRKPSGLCGAALYISALSHGYSFSKTDIVKIVHICEMTLTKRLIEFENTDSGSLTIEELTKNAVELKESVPSVGVSQKSGEVLCEHKNSGAPHFAHGLCRTCYDAFVKLSGGLHGGSEPPAFQRAEKERIAMESTNNADESTVPQQESENIEQVEKVKSFTENSQKAIENEQLNQRDFTESSQKENENEQLNQRENGSNSAATGDQIEVDGVSDKFQKSKEASSITDDESDGLSDIDDVEDQMTADHSSLITAVTIDVLWKLSNSVLFGGGIACVAVVARNSTGEGLKTWLENTILYSAAAMALAVRWALELVLNMGCKQGLIEGKILTTDNFRKRRIIVLDWCYMCKRCGELVDHLLLHCPVAFESLSLVDGYLNNDEETRYKTIIWEEMNKEYLEEQAAAAAAKMEASQVDLENCSDELRAAHEFAAAAAAAVAKSRKERKRTQDSNANPAQTAAEAAHQMLIKKRLSSKINYDVLETLFTNDPPSDSNKKAKASNDDGDGDATGQSDGEKEHDGDITDNYDEPGQGFEDMEQEDDTGIYSNGLHYENGEDFDDYNYDNGNDEY</sequence>
<dbReference type="GO" id="GO:0070897">
    <property type="term" value="P:transcription preinitiation complex assembly"/>
    <property type="evidence" value="ECO:0007669"/>
    <property type="project" value="InterPro"/>
</dbReference>
<dbReference type="Gene3D" id="1.20.5.650">
    <property type="entry name" value="Single helix bin"/>
    <property type="match status" value="1"/>
</dbReference>
<dbReference type="GO" id="GO:0001006">
    <property type="term" value="F:RNA polymerase III type 3 promoter sequence-specific DNA binding"/>
    <property type="evidence" value="ECO:0007669"/>
    <property type="project" value="TreeGrafter"/>
</dbReference>
<dbReference type="PANTHER" id="PTHR11618">
    <property type="entry name" value="TRANSCRIPTION INITIATION FACTOR IIB-RELATED"/>
    <property type="match status" value="1"/>
</dbReference>
<dbReference type="EMBL" id="LRBV02000005">
    <property type="status" value="NOT_ANNOTATED_CDS"/>
    <property type="molecule type" value="Genomic_DNA"/>
</dbReference>
<evidence type="ECO:0000259" key="11">
    <source>
        <dbReference type="SMART" id="SM00385"/>
    </source>
</evidence>
<dbReference type="GO" id="GO:0005634">
    <property type="term" value="C:nucleus"/>
    <property type="evidence" value="ECO:0007669"/>
    <property type="project" value="UniProtKB-SubCell"/>
</dbReference>
<dbReference type="InterPro" id="IPR011665">
    <property type="entry name" value="BRF1_TBP-bd_dom"/>
</dbReference>
<evidence type="ECO:0000256" key="2">
    <source>
        <dbReference type="ARBA" id="ARBA00010857"/>
    </source>
</evidence>
<feature type="compositionally biased region" description="Basic and acidic residues" evidence="10">
    <location>
        <begin position="577"/>
        <end position="586"/>
    </location>
</feature>
<accession>A0A7N2LMD8</accession>
<dbReference type="GO" id="GO:0097550">
    <property type="term" value="C:transcription preinitiation complex"/>
    <property type="evidence" value="ECO:0007669"/>
    <property type="project" value="TreeGrafter"/>
</dbReference>
<evidence type="ECO:0000256" key="4">
    <source>
        <dbReference type="ARBA" id="ARBA00022771"/>
    </source>
</evidence>
<dbReference type="PANTHER" id="PTHR11618:SF4">
    <property type="entry name" value="TRANSCRIPTION FACTOR IIIB 90 KDA SUBUNIT"/>
    <property type="match status" value="1"/>
</dbReference>
<dbReference type="AlphaFoldDB" id="A0A7N2LMD8"/>
<organism evidence="12 13">
    <name type="scientific">Quercus lobata</name>
    <name type="common">Valley oak</name>
    <dbReference type="NCBI Taxonomy" id="97700"/>
    <lineage>
        <taxon>Eukaryota</taxon>
        <taxon>Viridiplantae</taxon>
        <taxon>Streptophyta</taxon>
        <taxon>Embryophyta</taxon>
        <taxon>Tracheophyta</taxon>
        <taxon>Spermatophyta</taxon>
        <taxon>Magnoliopsida</taxon>
        <taxon>eudicotyledons</taxon>
        <taxon>Gunneridae</taxon>
        <taxon>Pentapetalae</taxon>
        <taxon>rosids</taxon>
        <taxon>fabids</taxon>
        <taxon>Fagales</taxon>
        <taxon>Fagaceae</taxon>
        <taxon>Quercus</taxon>
    </lineage>
</organism>
<dbReference type="EnsemblPlants" id="QL05p014746:mrna">
    <property type="protein sequence ID" value="QL05p014746:mrna"/>
    <property type="gene ID" value="QL05p014746"/>
</dbReference>
<dbReference type="Gene3D" id="1.10.472.10">
    <property type="entry name" value="Cyclin-like"/>
    <property type="match status" value="2"/>
</dbReference>
<evidence type="ECO:0000313" key="12">
    <source>
        <dbReference type="EnsemblPlants" id="QL05p014746:mrna"/>
    </source>
</evidence>
<evidence type="ECO:0000256" key="3">
    <source>
        <dbReference type="ARBA" id="ARBA00022723"/>
    </source>
</evidence>
<dbReference type="Gramene" id="QL05p014746:mrna">
    <property type="protein sequence ID" value="QL05p014746:mrna"/>
    <property type="gene ID" value="QL05p014746"/>
</dbReference>
<dbReference type="InterPro" id="IPR000812">
    <property type="entry name" value="TFIIB"/>
</dbReference>
<dbReference type="Pfam" id="PF07741">
    <property type="entry name" value="BRF1"/>
    <property type="match status" value="1"/>
</dbReference>
<feature type="region of interest" description="Disordered" evidence="10">
    <location>
        <begin position="847"/>
        <end position="931"/>
    </location>
</feature>
<dbReference type="FunFam" id="1.10.472.10:FF:000007">
    <property type="entry name" value="Transcription factor IIIB 90 kDa subunit"/>
    <property type="match status" value="1"/>
</dbReference>
<reference evidence="12 13" key="1">
    <citation type="journal article" date="2016" name="G3 (Bethesda)">
        <title>First Draft Assembly and Annotation of the Genome of a California Endemic Oak Quercus lobata Nee (Fagaceae).</title>
        <authorList>
            <person name="Sork V.L."/>
            <person name="Fitz-Gibbon S.T."/>
            <person name="Puiu D."/>
            <person name="Crepeau M."/>
            <person name="Gugger P.F."/>
            <person name="Sherman R."/>
            <person name="Stevens K."/>
            <person name="Langley C.H."/>
            <person name="Pellegrini M."/>
            <person name="Salzberg S.L."/>
        </authorList>
    </citation>
    <scope>NUCLEOTIDE SEQUENCE [LARGE SCALE GENOMIC DNA]</scope>
    <source>
        <strain evidence="12 13">cv. SW786</strain>
    </source>
</reference>
<dbReference type="InterPro" id="IPR013763">
    <property type="entry name" value="Cyclin-like_dom"/>
</dbReference>
<comment type="similarity">
    <text evidence="2">Belongs to the TFIIB family.</text>
</comment>
<keyword evidence="5" id="KW-0862">Zinc</keyword>
<dbReference type="PRINTS" id="PR00685">
    <property type="entry name" value="TIFACTORIIB"/>
</dbReference>
<protein>
    <recommendedName>
        <fullName evidence="11">Cyclin-like domain-containing protein</fullName>
    </recommendedName>
</protein>
<keyword evidence="4" id="KW-0863">Zinc-finger</keyword>
<reference evidence="12" key="2">
    <citation type="submission" date="2021-01" db="UniProtKB">
        <authorList>
            <consortium name="EnsemblPlants"/>
        </authorList>
    </citation>
    <scope>IDENTIFICATION</scope>
</reference>
<keyword evidence="6" id="KW-0805">Transcription regulation</keyword>
<dbReference type="SMART" id="SM00385">
    <property type="entry name" value="CYCLIN"/>
    <property type="match status" value="2"/>
</dbReference>
<keyword evidence="13" id="KW-1185">Reference proteome</keyword>
<dbReference type="Proteomes" id="UP000594261">
    <property type="component" value="Chromosome 5"/>
</dbReference>
<evidence type="ECO:0000256" key="8">
    <source>
        <dbReference type="ARBA" id="ARBA00023163"/>
    </source>
</evidence>
<evidence type="ECO:0000256" key="9">
    <source>
        <dbReference type="ARBA" id="ARBA00023242"/>
    </source>
</evidence>
<keyword evidence="7" id="KW-0010">Activator</keyword>
<keyword evidence="8" id="KW-0804">Transcription</keyword>
<dbReference type="FunCoup" id="A0A7N2LMD8">
    <property type="interactions" value="2783"/>
</dbReference>
<feature type="domain" description="Cyclin-like" evidence="11">
    <location>
        <begin position="227"/>
        <end position="312"/>
    </location>
</feature>
<evidence type="ECO:0000256" key="7">
    <source>
        <dbReference type="ARBA" id="ARBA00023159"/>
    </source>
</evidence>
<feature type="region of interest" description="Disordered" evidence="10">
    <location>
        <begin position="498"/>
        <end position="601"/>
    </location>
</feature>
<proteinExistence type="inferred from homology"/>
<evidence type="ECO:0000256" key="5">
    <source>
        <dbReference type="ARBA" id="ARBA00022833"/>
    </source>
</evidence>
<feature type="compositionally biased region" description="Low complexity" evidence="10">
    <location>
        <begin position="815"/>
        <end position="824"/>
    </location>
</feature>
<dbReference type="GO" id="GO:0000126">
    <property type="term" value="C:transcription factor TFIIIB complex"/>
    <property type="evidence" value="ECO:0007669"/>
    <property type="project" value="TreeGrafter"/>
</dbReference>
<evidence type="ECO:0000256" key="1">
    <source>
        <dbReference type="ARBA" id="ARBA00004123"/>
    </source>
</evidence>
<dbReference type="CDD" id="cd20553">
    <property type="entry name" value="CYCLIN_TFIIIB90_rpt1"/>
    <property type="match status" value="1"/>
</dbReference>
<dbReference type="FunFam" id="1.10.472.10:FF:000066">
    <property type="entry name" value="Transcription factor IIIB subunit"/>
    <property type="match status" value="1"/>
</dbReference>
<feature type="compositionally biased region" description="Polar residues" evidence="10">
    <location>
        <begin position="525"/>
        <end position="541"/>
    </location>
</feature>
<feature type="region of interest" description="Disordered" evidence="10">
    <location>
        <begin position="803"/>
        <end position="824"/>
    </location>
</feature>
<evidence type="ECO:0000256" key="6">
    <source>
        <dbReference type="ARBA" id="ARBA00023015"/>
    </source>
</evidence>
<dbReference type="GO" id="GO:0000995">
    <property type="term" value="F:RNA polymerase III general transcription initiation factor activity"/>
    <property type="evidence" value="ECO:0007669"/>
    <property type="project" value="TreeGrafter"/>
</dbReference>
<dbReference type="GO" id="GO:0017025">
    <property type="term" value="F:TBP-class protein binding"/>
    <property type="evidence" value="ECO:0007669"/>
    <property type="project" value="InterPro"/>
</dbReference>
<dbReference type="InterPro" id="IPR036915">
    <property type="entry name" value="Cyclin-like_sf"/>
</dbReference>
<dbReference type="InParanoid" id="A0A7N2LMD8"/>
<feature type="domain" description="Cyclin-like" evidence="11">
    <location>
        <begin position="330"/>
        <end position="413"/>
    </location>
</feature>
<dbReference type="SUPFAM" id="SSF47954">
    <property type="entry name" value="Cyclin-like"/>
    <property type="match status" value="2"/>
</dbReference>
<feature type="compositionally biased region" description="Acidic residues" evidence="10">
    <location>
        <begin position="591"/>
        <end position="601"/>
    </location>
</feature>
<name>A0A7N2LMD8_QUELO</name>
<feature type="compositionally biased region" description="Polar residues" evidence="10">
    <location>
        <begin position="498"/>
        <end position="513"/>
    </location>
</feature>
<keyword evidence="9" id="KW-0539">Nucleus</keyword>
<evidence type="ECO:0000313" key="13">
    <source>
        <dbReference type="Proteomes" id="UP000594261"/>
    </source>
</evidence>
<dbReference type="CDD" id="cd20554">
    <property type="entry name" value="CYCLIN_TFIIIB90_rpt2"/>
    <property type="match status" value="1"/>
</dbReference>
<feature type="compositionally biased region" description="Basic and acidic residues" evidence="10">
    <location>
        <begin position="542"/>
        <end position="552"/>
    </location>
</feature>
<keyword evidence="3" id="KW-0479">Metal-binding</keyword>
<dbReference type="InterPro" id="IPR013150">
    <property type="entry name" value="TFIIB_cyclin"/>
</dbReference>
<comment type="subcellular location">
    <subcellularLocation>
        <location evidence="1">Nucleus</location>
    </subcellularLocation>
</comment>
<dbReference type="Pfam" id="PF00382">
    <property type="entry name" value="TFIIB"/>
    <property type="match status" value="2"/>
</dbReference>
<evidence type="ECO:0000256" key="10">
    <source>
        <dbReference type="SAM" id="MobiDB-lite"/>
    </source>
</evidence>
<dbReference type="GO" id="GO:0008270">
    <property type="term" value="F:zinc ion binding"/>
    <property type="evidence" value="ECO:0007669"/>
    <property type="project" value="UniProtKB-KW"/>
</dbReference>